<keyword evidence="2" id="KW-0808">Transferase</keyword>
<evidence type="ECO:0000256" key="2">
    <source>
        <dbReference type="ARBA" id="ARBA00022679"/>
    </source>
</evidence>
<feature type="transmembrane region" description="Helical" evidence="4">
    <location>
        <begin position="250"/>
        <end position="269"/>
    </location>
</feature>
<dbReference type="EMBL" id="FN649137">
    <property type="protein sequence ID" value="CBN73982.1"/>
    <property type="molecule type" value="Genomic_DNA"/>
</dbReference>
<sequence length="277" mass="29124">MFDSIAPRYDLINKVISLGLDMQWRRAMVRGLGLRAGDRVVDMATGTADVAIMISEELAKLEGAPEGTIPGTVEPEVIGIDPSARMLEVGREKVAEAGLSSRVRLQIGDAQDLADIADGSVDKLTMAFGIRNVPDRSKALEEIRRIMATPALDAGAQGATEDAGGAGGHASSSSVVAILELQDPESGLLASATRAFIKYGAPVLGWVMSGNGAEYGHLKNSILRFPSVSEWTALMGDAGKIHLVAPLPPGATISVFFLVVLSAVLMWSAESRDCHAC</sequence>
<dbReference type="GO" id="GO:0032259">
    <property type="term" value="P:methylation"/>
    <property type="evidence" value="ECO:0007669"/>
    <property type="project" value="UniProtKB-KW"/>
</dbReference>
<dbReference type="InterPro" id="IPR004033">
    <property type="entry name" value="UbiE/COQ5_MeTrFase"/>
</dbReference>
<dbReference type="Proteomes" id="UP000002630">
    <property type="component" value="Linkage Group LG07"/>
</dbReference>
<keyword evidence="6" id="KW-1185">Reference proteome</keyword>
<evidence type="ECO:0000313" key="6">
    <source>
        <dbReference type="Proteomes" id="UP000002630"/>
    </source>
</evidence>
<dbReference type="Gene3D" id="3.40.50.150">
    <property type="entry name" value="Vaccinia Virus protein VP39"/>
    <property type="match status" value="1"/>
</dbReference>
<dbReference type="PANTHER" id="PTHR43591:SF24">
    <property type="entry name" value="2-METHOXY-6-POLYPRENYL-1,4-BENZOQUINOL METHYLASE, MITOCHONDRIAL"/>
    <property type="match status" value="1"/>
</dbReference>
<gene>
    <name evidence="5" type="ORF">Esi_0009_0155</name>
</gene>
<dbReference type="CDD" id="cd02440">
    <property type="entry name" value="AdoMet_MTases"/>
    <property type="match status" value="1"/>
</dbReference>
<dbReference type="OMA" id="IMEFSEP"/>
<protein>
    <submittedName>
        <fullName evidence="5">Ubiquinone/menaquinone biosynthesis methyltransferase ubiE, putative</fullName>
    </submittedName>
</protein>
<dbReference type="Pfam" id="PF01209">
    <property type="entry name" value="Ubie_methyltran"/>
    <property type="match status" value="2"/>
</dbReference>
<keyword evidence="4" id="KW-1133">Transmembrane helix</keyword>
<dbReference type="STRING" id="2880.D8LTT5"/>
<keyword evidence="5" id="KW-0830">Ubiquinone</keyword>
<dbReference type="EMBL" id="FN649732">
    <property type="protein sequence ID" value="CBN73982.1"/>
    <property type="molecule type" value="Genomic_DNA"/>
</dbReference>
<dbReference type="PROSITE" id="PS01183">
    <property type="entry name" value="UBIE_1"/>
    <property type="match status" value="1"/>
</dbReference>
<organism evidence="5 6">
    <name type="scientific">Ectocarpus siliculosus</name>
    <name type="common">Brown alga</name>
    <name type="synonym">Conferva siliculosa</name>
    <dbReference type="NCBI Taxonomy" id="2880"/>
    <lineage>
        <taxon>Eukaryota</taxon>
        <taxon>Sar</taxon>
        <taxon>Stramenopiles</taxon>
        <taxon>Ochrophyta</taxon>
        <taxon>PX clade</taxon>
        <taxon>Phaeophyceae</taxon>
        <taxon>Ectocarpales</taxon>
        <taxon>Ectocarpaceae</taxon>
        <taxon>Ectocarpus</taxon>
    </lineage>
</organism>
<dbReference type="SUPFAM" id="SSF53335">
    <property type="entry name" value="S-adenosyl-L-methionine-dependent methyltransferases"/>
    <property type="match status" value="1"/>
</dbReference>
<keyword evidence="4" id="KW-0472">Membrane</keyword>
<name>D8LTT5_ECTSI</name>
<keyword evidence="3" id="KW-0949">S-adenosyl-L-methionine</keyword>
<evidence type="ECO:0000256" key="4">
    <source>
        <dbReference type="SAM" id="Phobius"/>
    </source>
</evidence>
<dbReference type="AlphaFoldDB" id="D8LTT5"/>
<keyword evidence="1 5" id="KW-0489">Methyltransferase</keyword>
<dbReference type="OrthoDB" id="6329284at2759"/>
<keyword evidence="4" id="KW-0812">Transmembrane</keyword>
<evidence type="ECO:0000256" key="1">
    <source>
        <dbReference type="ARBA" id="ARBA00022603"/>
    </source>
</evidence>
<dbReference type="InterPro" id="IPR029063">
    <property type="entry name" value="SAM-dependent_MTases_sf"/>
</dbReference>
<dbReference type="PROSITE" id="PS51608">
    <property type="entry name" value="SAM_MT_UBIE"/>
    <property type="match status" value="1"/>
</dbReference>
<accession>D8LTT5</accession>
<dbReference type="InterPro" id="IPR023576">
    <property type="entry name" value="UbiE/COQ5_MeTrFase_CS"/>
</dbReference>
<proteinExistence type="predicted"/>
<evidence type="ECO:0000313" key="5">
    <source>
        <dbReference type="EMBL" id="CBN73982.1"/>
    </source>
</evidence>
<reference evidence="5 6" key="1">
    <citation type="journal article" date="2010" name="Nature">
        <title>The Ectocarpus genome and the independent evolution of multicellularity in brown algae.</title>
        <authorList>
            <person name="Cock J.M."/>
            <person name="Sterck L."/>
            <person name="Rouze P."/>
            <person name="Scornet D."/>
            <person name="Allen A.E."/>
            <person name="Amoutzias G."/>
            <person name="Anthouard V."/>
            <person name="Artiguenave F."/>
            <person name="Aury J.M."/>
            <person name="Badger J.H."/>
            <person name="Beszteri B."/>
            <person name="Billiau K."/>
            <person name="Bonnet E."/>
            <person name="Bothwell J.H."/>
            <person name="Bowler C."/>
            <person name="Boyen C."/>
            <person name="Brownlee C."/>
            <person name="Carrano C.J."/>
            <person name="Charrier B."/>
            <person name="Cho G.Y."/>
            <person name="Coelho S.M."/>
            <person name="Collen J."/>
            <person name="Corre E."/>
            <person name="Da Silva C."/>
            <person name="Delage L."/>
            <person name="Delaroque N."/>
            <person name="Dittami S.M."/>
            <person name="Doulbeau S."/>
            <person name="Elias M."/>
            <person name="Farnham G."/>
            <person name="Gachon C.M."/>
            <person name="Gschloessl B."/>
            <person name="Heesch S."/>
            <person name="Jabbari K."/>
            <person name="Jubin C."/>
            <person name="Kawai H."/>
            <person name="Kimura K."/>
            <person name="Kloareg B."/>
            <person name="Kupper F.C."/>
            <person name="Lang D."/>
            <person name="Le Bail A."/>
            <person name="Leblanc C."/>
            <person name="Lerouge P."/>
            <person name="Lohr M."/>
            <person name="Lopez P.J."/>
            <person name="Martens C."/>
            <person name="Maumus F."/>
            <person name="Michel G."/>
            <person name="Miranda-Saavedra D."/>
            <person name="Morales J."/>
            <person name="Moreau H."/>
            <person name="Motomura T."/>
            <person name="Nagasato C."/>
            <person name="Napoli C.A."/>
            <person name="Nelson D.R."/>
            <person name="Nyvall-Collen P."/>
            <person name="Peters A.F."/>
            <person name="Pommier C."/>
            <person name="Potin P."/>
            <person name="Poulain J."/>
            <person name="Quesneville H."/>
            <person name="Read B."/>
            <person name="Rensing S.A."/>
            <person name="Ritter A."/>
            <person name="Rousvoal S."/>
            <person name="Samanta M."/>
            <person name="Samson G."/>
            <person name="Schroeder D.C."/>
            <person name="Segurens B."/>
            <person name="Strittmatter M."/>
            <person name="Tonon T."/>
            <person name="Tregear J.W."/>
            <person name="Valentin K."/>
            <person name="von Dassow P."/>
            <person name="Yamagishi T."/>
            <person name="Van de Peer Y."/>
            <person name="Wincker P."/>
        </authorList>
    </citation>
    <scope>NUCLEOTIDE SEQUENCE [LARGE SCALE GENOMIC DNA]</scope>
    <source>
        <strain evidence="6">Ec32 / CCAP1310/4</strain>
    </source>
</reference>
<dbReference type="PANTHER" id="PTHR43591">
    <property type="entry name" value="METHYLTRANSFERASE"/>
    <property type="match status" value="1"/>
</dbReference>
<dbReference type="eggNOG" id="KOG1540">
    <property type="taxonomic scope" value="Eukaryota"/>
</dbReference>
<dbReference type="GO" id="GO:0042181">
    <property type="term" value="P:ketone biosynthetic process"/>
    <property type="evidence" value="ECO:0007669"/>
    <property type="project" value="UniProtKB-ARBA"/>
</dbReference>
<dbReference type="InParanoid" id="D8LTT5"/>
<dbReference type="GO" id="GO:0008168">
    <property type="term" value="F:methyltransferase activity"/>
    <property type="evidence" value="ECO:0007669"/>
    <property type="project" value="UniProtKB-KW"/>
</dbReference>
<evidence type="ECO:0000256" key="3">
    <source>
        <dbReference type="ARBA" id="ARBA00022691"/>
    </source>
</evidence>